<feature type="chain" id="PRO_5019529292" description="NPP1 domain-containing protein" evidence="3">
    <location>
        <begin position="20"/>
        <end position="238"/>
    </location>
</feature>
<dbReference type="AlphaFoldDB" id="A0A423W4A9"/>
<evidence type="ECO:0000256" key="2">
    <source>
        <dbReference type="ARBA" id="ARBA00023026"/>
    </source>
</evidence>
<comment type="similarity">
    <text evidence="1">Belongs to the Necrosis inducing protein (NPP1) family.</text>
</comment>
<dbReference type="PIRSF" id="PIRSF029958">
    <property type="entry name" value="Necrosis-inducing_protein"/>
    <property type="match status" value="1"/>
</dbReference>
<dbReference type="PANTHER" id="PTHR33657">
    <property type="entry name" value="DOMAIN PROTEIN, PUTATIVE (AFU_ORTHOLOGUE AFUA_5G00600)-RELATED"/>
    <property type="match status" value="1"/>
</dbReference>
<dbReference type="OrthoDB" id="89086at2759"/>
<sequence length="238" mass="25043">MPGLRSLLTVAAAAAITTATPIERRGAIAHDKVVGFSQTVPSGTTGDVYLAYQPYLYVINGCVPFPAVDEAGDTSAGLNPSGSSSGKCSSSTGQLYVRAAEYNNYYALLYSWYFPKDEPSPGIGHRHDWEGTIVWLKSSTDTSAGNIVAVCPSAHGGWECTTNGYTLSGTKPLIKSESAWPLDHSLGQTTKEGGAQPLIAWESLPPAAQDALQSADFGSAIVPFKDSTFNANLAKATF</sequence>
<keyword evidence="5" id="KW-1185">Reference proteome</keyword>
<dbReference type="STRING" id="1230097.A0A423W4A9"/>
<dbReference type="Pfam" id="PF05630">
    <property type="entry name" value="NPP1"/>
    <property type="match status" value="1"/>
</dbReference>
<accession>A0A423W4A9</accession>
<name>A0A423W4A9_9PEZI</name>
<dbReference type="InterPro" id="IPR008701">
    <property type="entry name" value="NPP1"/>
</dbReference>
<keyword evidence="3" id="KW-0732">Signal</keyword>
<proteinExistence type="inferred from homology"/>
<evidence type="ECO:0000313" key="4">
    <source>
        <dbReference type="EMBL" id="ROV98158.1"/>
    </source>
</evidence>
<evidence type="ECO:0000256" key="1">
    <source>
        <dbReference type="ARBA" id="ARBA00009520"/>
    </source>
</evidence>
<evidence type="ECO:0000256" key="3">
    <source>
        <dbReference type="SAM" id="SignalP"/>
    </source>
</evidence>
<dbReference type="EMBL" id="LKEB01000062">
    <property type="protein sequence ID" value="ROV98158.1"/>
    <property type="molecule type" value="Genomic_DNA"/>
</dbReference>
<gene>
    <name evidence="4" type="ORF">VPNG_08591</name>
</gene>
<dbReference type="Proteomes" id="UP000285146">
    <property type="component" value="Unassembled WGS sequence"/>
</dbReference>
<evidence type="ECO:0000313" key="5">
    <source>
        <dbReference type="Proteomes" id="UP000285146"/>
    </source>
</evidence>
<organism evidence="4 5">
    <name type="scientific">Cytospora leucostoma</name>
    <dbReference type="NCBI Taxonomy" id="1230097"/>
    <lineage>
        <taxon>Eukaryota</taxon>
        <taxon>Fungi</taxon>
        <taxon>Dikarya</taxon>
        <taxon>Ascomycota</taxon>
        <taxon>Pezizomycotina</taxon>
        <taxon>Sordariomycetes</taxon>
        <taxon>Sordariomycetidae</taxon>
        <taxon>Diaporthales</taxon>
        <taxon>Cytosporaceae</taxon>
        <taxon>Cytospora</taxon>
    </lineage>
</organism>
<keyword evidence="2" id="KW-0843">Virulence</keyword>
<protein>
    <recommendedName>
        <fullName evidence="6">NPP1 domain-containing protein</fullName>
    </recommendedName>
</protein>
<dbReference type="PANTHER" id="PTHR33657:SF8">
    <property type="entry name" value="DOMAIN PROTEIN, PUTATIVE (AFU_ORTHOLOGUE AFUA_5G00600)-RELATED"/>
    <property type="match status" value="1"/>
</dbReference>
<comment type="caution">
    <text evidence="4">The sequence shown here is derived from an EMBL/GenBank/DDBJ whole genome shotgun (WGS) entry which is preliminary data.</text>
</comment>
<evidence type="ECO:0008006" key="6">
    <source>
        <dbReference type="Google" id="ProtNLM"/>
    </source>
</evidence>
<dbReference type="InParanoid" id="A0A423W4A9"/>
<reference evidence="4 5" key="1">
    <citation type="submission" date="2015-09" db="EMBL/GenBank/DDBJ databases">
        <title>Host preference determinants of Valsa canker pathogens revealed by comparative genomics.</title>
        <authorList>
            <person name="Yin Z."/>
            <person name="Huang L."/>
        </authorList>
    </citation>
    <scope>NUCLEOTIDE SEQUENCE [LARGE SCALE GENOMIC DNA]</scope>
    <source>
        <strain evidence="4 5">SXYLt</strain>
    </source>
</reference>
<feature type="signal peptide" evidence="3">
    <location>
        <begin position="1"/>
        <end position="19"/>
    </location>
</feature>